<gene>
    <name evidence="1" type="ORF">A2U01_0003830</name>
</gene>
<proteinExistence type="predicted"/>
<protein>
    <submittedName>
        <fullName evidence="1">Uncharacterized protein</fullName>
    </submittedName>
</protein>
<reference evidence="1 2" key="1">
    <citation type="journal article" date="2018" name="Front. Plant Sci.">
        <title>Red Clover (Trifolium pratense) and Zigzag Clover (T. medium) - A Picture of Genomic Similarities and Differences.</title>
        <authorList>
            <person name="Dluhosova J."/>
            <person name="Istvanek J."/>
            <person name="Nedelnik J."/>
            <person name="Repkova J."/>
        </authorList>
    </citation>
    <scope>NUCLEOTIDE SEQUENCE [LARGE SCALE GENOMIC DNA]</scope>
    <source>
        <strain evidence="2">cv. 10/8</strain>
        <tissue evidence="1">Leaf</tissue>
    </source>
</reference>
<organism evidence="1 2">
    <name type="scientific">Trifolium medium</name>
    <dbReference type="NCBI Taxonomy" id="97028"/>
    <lineage>
        <taxon>Eukaryota</taxon>
        <taxon>Viridiplantae</taxon>
        <taxon>Streptophyta</taxon>
        <taxon>Embryophyta</taxon>
        <taxon>Tracheophyta</taxon>
        <taxon>Spermatophyta</taxon>
        <taxon>Magnoliopsida</taxon>
        <taxon>eudicotyledons</taxon>
        <taxon>Gunneridae</taxon>
        <taxon>Pentapetalae</taxon>
        <taxon>rosids</taxon>
        <taxon>fabids</taxon>
        <taxon>Fabales</taxon>
        <taxon>Fabaceae</taxon>
        <taxon>Papilionoideae</taxon>
        <taxon>50 kb inversion clade</taxon>
        <taxon>NPAAA clade</taxon>
        <taxon>Hologalegina</taxon>
        <taxon>IRL clade</taxon>
        <taxon>Trifolieae</taxon>
        <taxon>Trifolium</taxon>
    </lineage>
</organism>
<evidence type="ECO:0000313" key="1">
    <source>
        <dbReference type="EMBL" id="MCH83016.1"/>
    </source>
</evidence>
<dbReference type="EMBL" id="LXQA010004529">
    <property type="protein sequence ID" value="MCH83016.1"/>
    <property type="molecule type" value="Genomic_DNA"/>
</dbReference>
<dbReference type="Proteomes" id="UP000265520">
    <property type="component" value="Unassembled WGS sequence"/>
</dbReference>
<dbReference type="AlphaFoldDB" id="A0A392M6K9"/>
<accession>A0A392M6K9</accession>
<comment type="caution">
    <text evidence="1">The sequence shown here is derived from an EMBL/GenBank/DDBJ whole genome shotgun (WGS) entry which is preliminary data.</text>
</comment>
<feature type="non-terminal residue" evidence="1">
    <location>
        <position position="1"/>
    </location>
</feature>
<evidence type="ECO:0000313" key="2">
    <source>
        <dbReference type="Proteomes" id="UP000265520"/>
    </source>
</evidence>
<sequence length="45" mass="5149">VEYKIIMYRVDVANLMESKVALTVVISDVGRLAARIEDEVARKRK</sequence>
<name>A0A392M6K9_9FABA</name>
<keyword evidence="2" id="KW-1185">Reference proteome</keyword>